<sequence>MKKQLLALAGVVLLFTACSKTNTPLQAGLTTSSGLLKGFYSETDTSRIEYNNDQTVSKVTYGWVDGRDVGGGIDTMRYANGVLSEVWQSDYDESKIFSPSALNLQLVYANNRLQKIVHLKYPAYDSARYNANGKIEKVFTYRGLPGAWQLGETDSLVWTGNNVTQVIYKKYSLHNGVESVYATYTDTYTFDSKPNWQAPLGFGTISDRLVPEAMNANNILTATRTEAGQPVLTNSYIYEYNAQNKVTKSTATYQFVRVPGTEVTVFEYYQ</sequence>
<evidence type="ECO:0000313" key="1">
    <source>
        <dbReference type="EMBL" id="NLR66420.1"/>
    </source>
</evidence>
<name>A0A847RKS3_9BACT</name>
<keyword evidence="2" id="KW-1185">Reference proteome</keyword>
<dbReference type="AlphaFoldDB" id="A0A847RKS3"/>
<dbReference type="EMBL" id="JABAIA010000002">
    <property type="protein sequence ID" value="NLR66420.1"/>
    <property type="molecule type" value="Genomic_DNA"/>
</dbReference>
<proteinExistence type="predicted"/>
<evidence type="ECO:0000313" key="2">
    <source>
        <dbReference type="Proteomes" id="UP000570474"/>
    </source>
</evidence>
<protein>
    <recommendedName>
        <fullName evidence="3">DUF4595 domain-containing protein</fullName>
    </recommendedName>
</protein>
<organism evidence="1 2">
    <name type="scientific">Chitinophaga varians</name>
    <dbReference type="NCBI Taxonomy" id="2202339"/>
    <lineage>
        <taxon>Bacteria</taxon>
        <taxon>Pseudomonadati</taxon>
        <taxon>Bacteroidota</taxon>
        <taxon>Chitinophagia</taxon>
        <taxon>Chitinophagales</taxon>
        <taxon>Chitinophagaceae</taxon>
        <taxon>Chitinophaga</taxon>
    </lineage>
</organism>
<dbReference type="PROSITE" id="PS51257">
    <property type="entry name" value="PROKAR_LIPOPROTEIN"/>
    <property type="match status" value="1"/>
</dbReference>
<comment type="caution">
    <text evidence="1">The sequence shown here is derived from an EMBL/GenBank/DDBJ whole genome shotgun (WGS) entry which is preliminary data.</text>
</comment>
<accession>A0A847RKS3</accession>
<evidence type="ECO:0008006" key="3">
    <source>
        <dbReference type="Google" id="ProtNLM"/>
    </source>
</evidence>
<gene>
    <name evidence="1" type="ORF">HGH92_19080</name>
</gene>
<dbReference type="Proteomes" id="UP000570474">
    <property type="component" value="Unassembled WGS sequence"/>
</dbReference>
<dbReference type="RefSeq" id="WP_168872348.1">
    <property type="nucleotide sequence ID" value="NZ_JABAIA010000002.1"/>
</dbReference>
<reference evidence="1 2" key="1">
    <citation type="submission" date="2020-04" db="EMBL/GenBank/DDBJ databases">
        <authorList>
            <person name="Yin C."/>
        </authorList>
    </citation>
    <scope>NUCLEOTIDE SEQUENCE [LARGE SCALE GENOMIC DNA]</scope>
    <source>
        <strain evidence="1 2">Ae27</strain>
    </source>
</reference>